<evidence type="ECO:0000313" key="3">
    <source>
        <dbReference type="Proteomes" id="UP000824023"/>
    </source>
</evidence>
<proteinExistence type="predicted"/>
<dbReference type="EMBL" id="DXCK01000113">
    <property type="protein sequence ID" value="HIZ02245.1"/>
    <property type="molecule type" value="Genomic_DNA"/>
</dbReference>
<feature type="signal peptide" evidence="1">
    <location>
        <begin position="1"/>
        <end position="20"/>
    </location>
</feature>
<reference evidence="2" key="1">
    <citation type="journal article" date="2021" name="PeerJ">
        <title>Extensive microbial diversity within the chicken gut microbiome revealed by metagenomics and culture.</title>
        <authorList>
            <person name="Gilroy R."/>
            <person name="Ravi A."/>
            <person name="Getino M."/>
            <person name="Pursley I."/>
            <person name="Horton D.L."/>
            <person name="Alikhan N.F."/>
            <person name="Baker D."/>
            <person name="Gharbi K."/>
            <person name="Hall N."/>
            <person name="Watson M."/>
            <person name="Adriaenssens E.M."/>
            <person name="Foster-Nyarko E."/>
            <person name="Jarju S."/>
            <person name="Secka A."/>
            <person name="Antonio M."/>
            <person name="Oren A."/>
            <person name="Chaudhuri R.R."/>
            <person name="La Ragione R."/>
            <person name="Hildebrand F."/>
            <person name="Pallen M.J."/>
        </authorList>
    </citation>
    <scope>NUCLEOTIDE SEQUENCE</scope>
    <source>
        <strain evidence="2">ChiHjej12B11-24981</strain>
    </source>
</reference>
<keyword evidence="1" id="KW-0732">Signal</keyword>
<evidence type="ECO:0008006" key="4">
    <source>
        <dbReference type="Google" id="ProtNLM"/>
    </source>
</evidence>
<name>A0A9D2A6C4_9BACE</name>
<reference evidence="2" key="2">
    <citation type="submission" date="2021-04" db="EMBL/GenBank/DDBJ databases">
        <authorList>
            <person name="Gilroy R."/>
        </authorList>
    </citation>
    <scope>NUCLEOTIDE SEQUENCE</scope>
    <source>
        <strain evidence="2">ChiHjej12B11-24981</strain>
    </source>
</reference>
<gene>
    <name evidence="2" type="ORF">H9819_08390</name>
</gene>
<comment type="caution">
    <text evidence="2">The sequence shown here is derived from an EMBL/GenBank/DDBJ whole genome shotgun (WGS) entry which is preliminary data.</text>
</comment>
<sequence>MNAILWMFGALFGVMTGLCACSDDDEGGNGGVNNGALVSDQVPDTPGWSGSADNGVCTYTPQDVDYQDYPGYYAFDFKDGVCQEAVYDLVCDSEMEAQYISNLLNNGTFEDLMGDEEYSLTSATTDQKSLLGQSLRYLQTLRKVMAKAVPATRADLLGISCTQSGKVIVFKLDCFKGKDGETTQYVMQTWDTGLTQDNLPDAPIFGTYDASTGRYTNNNIMGLANSRYEISTQYDSDVLTDFTTTLTLPNATWAQILEESFNEQAEEYIEIFGKAPEVSCNGNQVTVKAIIAGSVTREQAEDYIIVLDMMMNMPIGVTFFS</sequence>
<evidence type="ECO:0000256" key="1">
    <source>
        <dbReference type="SAM" id="SignalP"/>
    </source>
</evidence>
<protein>
    <recommendedName>
        <fullName evidence="4">Lipoprotein</fullName>
    </recommendedName>
</protein>
<dbReference type="Proteomes" id="UP000824023">
    <property type="component" value="Unassembled WGS sequence"/>
</dbReference>
<feature type="chain" id="PRO_5038607029" description="Lipoprotein" evidence="1">
    <location>
        <begin position="21"/>
        <end position="321"/>
    </location>
</feature>
<accession>A0A9D2A6C4</accession>
<organism evidence="2 3">
    <name type="scientific">Candidatus Bacteroides merdipullorum</name>
    <dbReference type="NCBI Taxonomy" id="2838474"/>
    <lineage>
        <taxon>Bacteria</taxon>
        <taxon>Pseudomonadati</taxon>
        <taxon>Bacteroidota</taxon>
        <taxon>Bacteroidia</taxon>
        <taxon>Bacteroidales</taxon>
        <taxon>Bacteroidaceae</taxon>
        <taxon>Bacteroides</taxon>
    </lineage>
</organism>
<dbReference type="AlphaFoldDB" id="A0A9D2A6C4"/>
<evidence type="ECO:0000313" key="2">
    <source>
        <dbReference type="EMBL" id="HIZ02245.1"/>
    </source>
</evidence>